<evidence type="ECO:0000256" key="1">
    <source>
        <dbReference type="ARBA" id="ARBA00004370"/>
    </source>
</evidence>
<feature type="domain" description="Amino acid transporter transmembrane" evidence="7">
    <location>
        <begin position="40"/>
        <end position="217"/>
    </location>
</feature>
<keyword evidence="9" id="KW-1185">Reference proteome</keyword>
<keyword evidence="4 6" id="KW-1133">Transmembrane helix</keyword>
<comment type="subcellular location">
    <subcellularLocation>
        <location evidence="1">Membrane</location>
    </subcellularLocation>
</comment>
<evidence type="ECO:0000256" key="4">
    <source>
        <dbReference type="ARBA" id="ARBA00022989"/>
    </source>
</evidence>
<dbReference type="InterPro" id="IPR013057">
    <property type="entry name" value="AA_transpt_TM"/>
</dbReference>
<dbReference type="EMBL" id="DS985226">
    <property type="protein sequence ID" value="EEY22537.1"/>
    <property type="molecule type" value="Genomic_DNA"/>
</dbReference>
<dbReference type="RefSeq" id="XP_003000851.1">
    <property type="nucleotide sequence ID" value="XM_003000805.1"/>
</dbReference>
<dbReference type="KEGG" id="val:VDBG_08647"/>
<evidence type="ECO:0000259" key="7">
    <source>
        <dbReference type="Pfam" id="PF01490"/>
    </source>
</evidence>
<evidence type="ECO:0000256" key="5">
    <source>
        <dbReference type="ARBA" id="ARBA00023136"/>
    </source>
</evidence>
<dbReference type="Pfam" id="PF01490">
    <property type="entry name" value="Aa_trans"/>
    <property type="match status" value="1"/>
</dbReference>
<feature type="transmembrane region" description="Helical" evidence="6">
    <location>
        <begin position="269"/>
        <end position="291"/>
    </location>
</feature>
<feature type="transmembrane region" description="Helical" evidence="6">
    <location>
        <begin position="118"/>
        <end position="136"/>
    </location>
</feature>
<dbReference type="OMA" id="TIWACES"/>
<evidence type="ECO:0000313" key="8">
    <source>
        <dbReference type="EMBL" id="EEY22537.1"/>
    </source>
</evidence>
<name>C9SUS2_VERA1</name>
<dbReference type="GO" id="GO:0016020">
    <property type="term" value="C:membrane"/>
    <property type="evidence" value="ECO:0007669"/>
    <property type="project" value="UniProtKB-SubCell"/>
</dbReference>
<dbReference type="AlphaFoldDB" id="C9SUS2"/>
<proteinExistence type="predicted"/>
<sequence>MVRVADRAIVVSIVVIDGLIKQETPGSLIEPARTYLFPANWLTLPLSFGLLMSPWGGHSVFPNIYRDMRHPQKFGKAIKVTFSFSYALDAVTAVVGLLMFGDGVLDEITANILKTSGYPRALTVLLCVFIAIIPLTKIPLNGRPIIATVEVLAGLHHHAMADSDGLVGRSATFRGFMRIFIRVATILVFLVISILFPSFDSIMAFMGSALCFTICVMCVPPPPPFSSVHAFHAFHAFQTNSCSSSSRHSLPVAFYVKLFGKEISAQERLLCYVIMAVSTTLSFIGTVWAFFAQGPHRRRVNGSLSHFFFSLVTNT</sequence>
<dbReference type="Proteomes" id="UP000008698">
    <property type="component" value="Unassembled WGS sequence"/>
</dbReference>
<dbReference type="eggNOG" id="KOG1303">
    <property type="taxonomic scope" value="Eukaryota"/>
</dbReference>
<evidence type="ECO:0000313" key="9">
    <source>
        <dbReference type="Proteomes" id="UP000008698"/>
    </source>
</evidence>
<keyword evidence="5 6" id="KW-0472">Membrane</keyword>
<reference evidence="9" key="1">
    <citation type="journal article" date="2011" name="PLoS Pathog.">
        <title>Comparative genomics yields insights into niche adaptation of plant vascular wilt pathogens.</title>
        <authorList>
            <person name="Klosterman S.J."/>
            <person name="Subbarao K.V."/>
            <person name="Kang S."/>
            <person name="Veronese P."/>
            <person name="Gold S.E."/>
            <person name="Thomma B.P.H.J."/>
            <person name="Chen Z."/>
            <person name="Henrissat B."/>
            <person name="Lee Y.-H."/>
            <person name="Park J."/>
            <person name="Garcia-Pedrajas M.D."/>
            <person name="Barbara D.J."/>
            <person name="Anchieta A."/>
            <person name="de Jonge R."/>
            <person name="Santhanam P."/>
            <person name="Maruthachalam K."/>
            <person name="Atallah Z."/>
            <person name="Amyotte S.G."/>
            <person name="Paz Z."/>
            <person name="Inderbitzin P."/>
            <person name="Hayes R.J."/>
            <person name="Heiman D.I."/>
            <person name="Young S."/>
            <person name="Zeng Q."/>
            <person name="Engels R."/>
            <person name="Galagan J."/>
            <person name="Cuomo C.A."/>
            <person name="Dobinson K.F."/>
            <person name="Ma L.-J."/>
        </authorList>
    </citation>
    <scope>NUCLEOTIDE SEQUENCE [LARGE SCALE GENOMIC DNA]</scope>
    <source>
        <strain evidence="9">VaMs.102 / ATCC MYA-4576 / FGSC 10136</strain>
    </source>
</reference>
<evidence type="ECO:0000256" key="6">
    <source>
        <dbReference type="SAM" id="Phobius"/>
    </source>
</evidence>
<gene>
    <name evidence="8" type="ORF">VDBG_08647</name>
</gene>
<accession>C9SUS2</accession>
<dbReference type="OrthoDB" id="655540at2759"/>
<feature type="transmembrane region" description="Helical" evidence="6">
    <location>
        <begin position="179"/>
        <end position="196"/>
    </location>
</feature>
<keyword evidence="3 6" id="KW-0812">Transmembrane</keyword>
<protein>
    <submittedName>
        <fullName evidence="8">Vacuolar amino acid transporter 1</fullName>
    </submittedName>
</protein>
<organism evidence="9">
    <name type="scientific">Verticillium alfalfae (strain VaMs.102 / ATCC MYA-4576 / FGSC 10136)</name>
    <name type="common">Verticillium wilt of alfalfa</name>
    <name type="synonym">Verticillium albo-atrum</name>
    <dbReference type="NCBI Taxonomy" id="526221"/>
    <lineage>
        <taxon>Eukaryota</taxon>
        <taxon>Fungi</taxon>
        <taxon>Dikarya</taxon>
        <taxon>Ascomycota</taxon>
        <taxon>Pezizomycotina</taxon>
        <taxon>Sordariomycetes</taxon>
        <taxon>Hypocreomycetidae</taxon>
        <taxon>Glomerellales</taxon>
        <taxon>Plectosphaerellaceae</taxon>
        <taxon>Verticillium</taxon>
    </lineage>
</organism>
<evidence type="ECO:0000256" key="3">
    <source>
        <dbReference type="ARBA" id="ARBA00022692"/>
    </source>
</evidence>
<keyword evidence="2" id="KW-0813">Transport</keyword>
<feature type="transmembrane region" description="Helical" evidence="6">
    <location>
        <begin position="77"/>
        <end position="98"/>
    </location>
</feature>
<dbReference type="GeneID" id="9534239"/>
<evidence type="ECO:0000256" key="2">
    <source>
        <dbReference type="ARBA" id="ARBA00022448"/>
    </source>
</evidence>
<dbReference type="HOGENOM" id="CLU_883394_0_0_1"/>
<dbReference type="PANTHER" id="PTHR48017">
    <property type="entry name" value="OS05G0424000 PROTEIN-RELATED"/>
    <property type="match status" value="1"/>
</dbReference>